<gene>
    <name evidence="2" type="ORF">QJS35_28805</name>
</gene>
<evidence type="ECO:0000313" key="2">
    <source>
        <dbReference type="EMBL" id="MEQ4486379.1"/>
    </source>
</evidence>
<dbReference type="EMBL" id="JASKHM010000021">
    <property type="protein sequence ID" value="MEQ4486379.1"/>
    <property type="molecule type" value="Genomic_DNA"/>
</dbReference>
<dbReference type="SUPFAM" id="SSF54593">
    <property type="entry name" value="Glyoxalase/Bleomycin resistance protein/Dihydroxybiphenyl dioxygenase"/>
    <property type="match status" value="1"/>
</dbReference>
<evidence type="ECO:0000259" key="1">
    <source>
        <dbReference type="Pfam" id="PF06983"/>
    </source>
</evidence>
<feature type="domain" description="PhnB-like" evidence="1">
    <location>
        <begin position="6"/>
        <end position="129"/>
    </location>
</feature>
<dbReference type="RefSeq" id="WP_232189470.1">
    <property type="nucleotide sequence ID" value="NZ_JAIOAP010000020.1"/>
</dbReference>
<comment type="caution">
    <text evidence="2">The sequence shown here is derived from an EMBL/GenBank/DDBJ whole genome shotgun (WGS) entry which is preliminary data.</text>
</comment>
<dbReference type="Pfam" id="PF06983">
    <property type="entry name" value="3-dmu-9_3-mt"/>
    <property type="match status" value="1"/>
</dbReference>
<proteinExistence type="predicted"/>
<sequence length="131" mass="14474">MKAQLTPYLMSEDARAQAETYRQVLGGEILSVMTYAQAPGTPDAMKDKVMHLAMKVAGENPLFMSDSFEPVGGSRSIRLALSFESEAEARQAFANLSEVGAVKYPFDLQPWGAYYGEVVDKFGITWQIVKQ</sequence>
<organism evidence="2 3">
    <name type="scientific">Cohnella silvisoli</name>
    <dbReference type="NCBI Taxonomy" id="2873699"/>
    <lineage>
        <taxon>Bacteria</taxon>
        <taxon>Bacillati</taxon>
        <taxon>Bacillota</taxon>
        <taxon>Bacilli</taxon>
        <taxon>Bacillales</taxon>
        <taxon>Paenibacillaceae</taxon>
        <taxon>Cohnella</taxon>
    </lineage>
</organism>
<accession>A0ABV1L1Y8</accession>
<dbReference type="InterPro" id="IPR029068">
    <property type="entry name" value="Glyas_Bleomycin-R_OHBP_Dase"/>
</dbReference>
<evidence type="ECO:0000313" key="3">
    <source>
        <dbReference type="Proteomes" id="UP001493487"/>
    </source>
</evidence>
<keyword evidence="3" id="KW-1185">Reference proteome</keyword>
<name>A0ABV1L1Y8_9BACL</name>
<dbReference type="Proteomes" id="UP001493487">
    <property type="component" value="Unassembled WGS sequence"/>
</dbReference>
<reference evidence="2 3" key="1">
    <citation type="journal article" date="2023" name="Genome Announc.">
        <title>Pan-Genome Analyses of the Genus Cohnella and Proposal of the Novel Species Cohnella silvisoli sp. nov., Isolated from Forest Soil.</title>
        <authorList>
            <person name="Wang C."/>
            <person name="Mao L."/>
            <person name="Bao G."/>
            <person name="Zhu H."/>
        </authorList>
    </citation>
    <scope>NUCLEOTIDE SEQUENCE [LARGE SCALE GENOMIC DNA]</scope>
    <source>
        <strain evidence="2 3">NL03-T5-1</strain>
    </source>
</reference>
<protein>
    <submittedName>
        <fullName evidence="2">VOC family protein</fullName>
    </submittedName>
</protein>
<dbReference type="CDD" id="cd06588">
    <property type="entry name" value="PhnB_like"/>
    <property type="match status" value="1"/>
</dbReference>
<dbReference type="PANTHER" id="PTHR33990:SF1">
    <property type="entry name" value="PROTEIN YJDN"/>
    <property type="match status" value="1"/>
</dbReference>
<dbReference type="Gene3D" id="3.10.180.10">
    <property type="entry name" value="2,3-Dihydroxybiphenyl 1,2-Dioxygenase, domain 1"/>
    <property type="match status" value="1"/>
</dbReference>
<dbReference type="PANTHER" id="PTHR33990">
    <property type="entry name" value="PROTEIN YJDN-RELATED"/>
    <property type="match status" value="1"/>
</dbReference>
<dbReference type="InterPro" id="IPR028973">
    <property type="entry name" value="PhnB-like"/>
</dbReference>